<feature type="region of interest" description="Disordered" evidence="1">
    <location>
        <begin position="1"/>
        <end position="81"/>
    </location>
</feature>
<keyword evidence="3" id="KW-1185">Reference proteome</keyword>
<sequence length="153" mass="16780">MPSIRSSHLPRGRSSSASPSRSQLPPPHYPHILLHHPRLDPPDGRNHSQSALRAPSDHRLSPTAIFSTPSAISRSRFRRRPLPPPSVQCALLRSHALPFTPPSSVPRRTTLFSRPISSADIARSQLPPPAFSTVATHAPFQASQITPRALRSQ</sequence>
<evidence type="ECO:0000313" key="3">
    <source>
        <dbReference type="Proteomes" id="UP000193067"/>
    </source>
</evidence>
<gene>
    <name evidence="2" type="ORF">PYCCODRAFT_1236724</name>
</gene>
<evidence type="ECO:0000313" key="2">
    <source>
        <dbReference type="EMBL" id="OSD05418.1"/>
    </source>
</evidence>
<feature type="compositionally biased region" description="Low complexity" evidence="1">
    <location>
        <begin position="12"/>
        <end position="23"/>
    </location>
</feature>
<dbReference type="AlphaFoldDB" id="A0A1Y2IWD0"/>
<protein>
    <submittedName>
        <fullName evidence="2">Uncharacterized protein</fullName>
    </submittedName>
</protein>
<feature type="compositionally biased region" description="Basic and acidic residues" evidence="1">
    <location>
        <begin position="37"/>
        <end position="46"/>
    </location>
</feature>
<proteinExistence type="predicted"/>
<dbReference type="Proteomes" id="UP000193067">
    <property type="component" value="Unassembled WGS sequence"/>
</dbReference>
<organism evidence="2 3">
    <name type="scientific">Trametes coccinea (strain BRFM310)</name>
    <name type="common">Pycnoporus coccineus</name>
    <dbReference type="NCBI Taxonomy" id="1353009"/>
    <lineage>
        <taxon>Eukaryota</taxon>
        <taxon>Fungi</taxon>
        <taxon>Dikarya</taxon>
        <taxon>Basidiomycota</taxon>
        <taxon>Agaricomycotina</taxon>
        <taxon>Agaricomycetes</taxon>
        <taxon>Polyporales</taxon>
        <taxon>Polyporaceae</taxon>
        <taxon>Trametes</taxon>
    </lineage>
</organism>
<accession>A0A1Y2IWD0</accession>
<evidence type="ECO:0000256" key="1">
    <source>
        <dbReference type="SAM" id="MobiDB-lite"/>
    </source>
</evidence>
<dbReference type="EMBL" id="KZ084093">
    <property type="protein sequence ID" value="OSD05418.1"/>
    <property type="molecule type" value="Genomic_DNA"/>
</dbReference>
<reference evidence="2 3" key="1">
    <citation type="journal article" date="2015" name="Biotechnol. Biofuels">
        <title>Enhanced degradation of softwood versus hardwood by the white-rot fungus Pycnoporus coccineus.</title>
        <authorList>
            <person name="Couturier M."/>
            <person name="Navarro D."/>
            <person name="Chevret D."/>
            <person name="Henrissat B."/>
            <person name="Piumi F."/>
            <person name="Ruiz-Duenas F.J."/>
            <person name="Martinez A.T."/>
            <person name="Grigoriev I.V."/>
            <person name="Riley R."/>
            <person name="Lipzen A."/>
            <person name="Berrin J.G."/>
            <person name="Master E.R."/>
            <person name="Rosso M.N."/>
        </authorList>
    </citation>
    <scope>NUCLEOTIDE SEQUENCE [LARGE SCALE GENOMIC DNA]</scope>
    <source>
        <strain evidence="2 3">BRFM310</strain>
    </source>
</reference>
<name>A0A1Y2IWD0_TRAC3</name>